<dbReference type="InterPro" id="IPR013783">
    <property type="entry name" value="Ig-like_fold"/>
</dbReference>
<name>B1ZPL9_OPITP</name>
<evidence type="ECO:0000256" key="3">
    <source>
        <dbReference type="ARBA" id="ARBA00022729"/>
    </source>
</evidence>
<accession>B1ZPL9</accession>
<reference evidence="8 9" key="1">
    <citation type="journal article" date="2011" name="J. Bacteriol.">
        <title>Genome sequence of the verrucomicrobium Opitutus terrae PB90-1, an abundant inhabitant of rice paddy soil ecosystems.</title>
        <authorList>
            <person name="van Passel M.W."/>
            <person name="Kant R."/>
            <person name="Palva A."/>
            <person name="Copeland A."/>
            <person name="Lucas S."/>
            <person name="Lapidus A."/>
            <person name="Glavina del Rio T."/>
            <person name="Pitluck S."/>
            <person name="Goltsman E."/>
            <person name="Clum A."/>
            <person name="Sun H."/>
            <person name="Schmutz J."/>
            <person name="Larimer F.W."/>
            <person name="Land M.L."/>
            <person name="Hauser L."/>
            <person name="Kyrpides N."/>
            <person name="Mikhailova N."/>
            <person name="Richardson P.P."/>
            <person name="Janssen P.H."/>
            <person name="de Vos W.M."/>
            <person name="Smidt H."/>
        </authorList>
    </citation>
    <scope>NUCLEOTIDE SEQUENCE [LARGE SCALE GENOMIC DNA]</scope>
    <source>
        <strain evidence="9">DSM 11246 / JCM 15787 / PB90-1</strain>
    </source>
</reference>
<dbReference type="Gene3D" id="2.60.40.1120">
    <property type="entry name" value="Carboxypeptidase-like, regulatory domain"/>
    <property type="match status" value="1"/>
</dbReference>
<dbReference type="InterPro" id="IPR044934">
    <property type="entry name" value="Streptopain_sf"/>
</dbReference>
<evidence type="ECO:0000256" key="6">
    <source>
        <dbReference type="PIRSR" id="PIRSR600200-1"/>
    </source>
</evidence>
<dbReference type="eggNOG" id="COG1404">
    <property type="taxonomic scope" value="Bacteria"/>
</dbReference>
<dbReference type="Pfam" id="PF13620">
    <property type="entry name" value="CarboxypepD_reg"/>
    <property type="match status" value="1"/>
</dbReference>
<dbReference type="Proteomes" id="UP000007013">
    <property type="component" value="Chromosome"/>
</dbReference>
<dbReference type="Pfam" id="PF01640">
    <property type="entry name" value="Peptidase_C10"/>
    <property type="match status" value="1"/>
</dbReference>
<evidence type="ECO:0000256" key="5">
    <source>
        <dbReference type="ARBA" id="ARBA00022807"/>
    </source>
</evidence>
<evidence type="ECO:0000259" key="7">
    <source>
        <dbReference type="Pfam" id="PF13734"/>
    </source>
</evidence>
<protein>
    <submittedName>
        <fullName evidence="8">Peptidase C10 streptopain</fullName>
    </submittedName>
</protein>
<dbReference type="AlphaFoldDB" id="B1ZPL9"/>
<dbReference type="InterPro" id="IPR038765">
    <property type="entry name" value="Papain-like_cys_pep_sf"/>
</dbReference>
<keyword evidence="9" id="KW-1185">Reference proteome</keyword>
<feature type="active site" description="Proton acceptor" evidence="6">
    <location>
        <position position="382"/>
    </location>
</feature>
<evidence type="ECO:0000313" key="8">
    <source>
        <dbReference type="EMBL" id="ACB74538.1"/>
    </source>
</evidence>
<feature type="active site" description="Nucleophile" evidence="6">
    <location>
        <position position="237"/>
    </location>
</feature>
<evidence type="ECO:0000256" key="2">
    <source>
        <dbReference type="ARBA" id="ARBA00022670"/>
    </source>
</evidence>
<dbReference type="InterPro" id="IPR000200">
    <property type="entry name" value="Peptidase_C10"/>
</dbReference>
<dbReference type="Gene3D" id="2.60.40.10">
    <property type="entry name" value="Immunoglobulins"/>
    <property type="match status" value="1"/>
</dbReference>
<dbReference type="SUPFAM" id="SSF48726">
    <property type="entry name" value="Immunoglobulin"/>
    <property type="match status" value="1"/>
</dbReference>
<keyword evidence="2" id="KW-0645">Protease</keyword>
<dbReference type="GO" id="GO:0008234">
    <property type="term" value="F:cysteine-type peptidase activity"/>
    <property type="evidence" value="ECO:0007669"/>
    <property type="project" value="UniProtKB-KW"/>
</dbReference>
<organism evidence="8 9">
    <name type="scientific">Opitutus terrae (strain DSM 11246 / JCM 15787 / PB90-1)</name>
    <dbReference type="NCBI Taxonomy" id="452637"/>
    <lineage>
        <taxon>Bacteria</taxon>
        <taxon>Pseudomonadati</taxon>
        <taxon>Verrucomicrobiota</taxon>
        <taxon>Opitutia</taxon>
        <taxon>Opitutales</taxon>
        <taxon>Opitutaceae</taxon>
        <taxon>Opitutus</taxon>
    </lineage>
</organism>
<evidence type="ECO:0000313" key="9">
    <source>
        <dbReference type="Proteomes" id="UP000007013"/>
    </source>
</evidence>
<dbReference type="SUPFAM" id="SSF54001">
    <property type="entry name" value="Cysteine proteinases"/>
    <property type="match status" value="1"/>
</dbReference>
<dbReference type="KEGG" id="ote:Oter_1253"/>
<evidence type="ECO:0000256" key="1">
    <source>
        <dbReference type="ARBA" id="ARBA00009693"/>
    </source>
</evidence>
<dbReference type="InterPro" id="IPR036179">
    <property type="entry name" value="Ig-like_dom_sf"/>
</dbReference>
<dbReference type="STRING" id="452637.Oter_1253"/>
<dbReference type="Gene3D" id="3.90.70.50">
    <property type="entry name" value="Peptidase C10, streptopain"/>
    <property type="match status" value="2"/>
</dbReference>
<comment type="similarity">
    <text evidence="1">Belongs to the peptidase C10 family.</text>
</comment>
<gene>
    <name evidence="8" type="ordered locus">Oter_1253</name>
</gene>
<dbReference type="GO" id="GO:0006508">
    <property type="term" value="P:proteolysis"/>
    <property type="evidence" value="ECO:0007669"/>
    <property type="project" value="UniProtKB-KW"/>
</dbReference>
<evidence type="ECO:0000256" key="4">
    <source>
        <dbReference type="ARBA" id="ARBA00022801"/>
    </source>
</evidence>
<dbReference type="SUPFAM" id="SSF49452">
    <property type="entry name" value="Starch-binding domain-like"/>
    <property type="match status" value="1"/>
</dbReference>
<dbReference type="HOGENOM" id="CLU_325924_0_0_0"/>
<dbReference type="InterPro" id="IPR025896">
    <property type="entry name" value="Spi_Prtas-inh"/>
</dbReference>
<dbReference type="EMBL" id="CP001032">
    <property type="protein sequence ID" value="ACB74538.1"/>
    <property type="molecule type" value="Genomic_DNA"/>
</dbReference>
<dbReference type="InterPro" id="IPR013784">
    <property type="entry name" value="Carb-bd-like_fold"/>
</dbReference>
<dbReference type="Pfam" id="PF13734">
    <property type="entry name" value="Inhibitor_I69"/>
    <property type="match status" value="1"/>
</dbReference>
<keyword evidence="3" id="KW-0732">Signal</keyword>
<sequence>MPRRAETPLPPPANLPALPAWLPAALVGMALLGAFAVSASAAPVAQDTALRAANGWLRRSPAPLAEPAGRAGAATTHGDAAGSPLFHVVQLEPRGFLVLAADDEVEPVLAFSSDSAFLAQPATPLFDLLQRDAAARIATARREAQVASFSTAARTRGVNRAKWDTLLSLGSGTADERVRTFAAYEVSDLCVAPMVTSRWDQLSAQVLTATGTREIFIYNYYTPPYAPGDPANFLAGCSPVAWAQIMRFHEWPKAPTPGLYTMAIGGWPLRVAMRGGDGNGGPYNWDAMPLVPGPEITLEQIQAIGALMLDAGIGTGADYYPSYIGTFATNTAAAMKTVFRYAEAKTCLPDPGLEELMKAVRTSLDAGLPANLNIFTKTNIGHSVVIDGYGYLAGTRYHHINLGWGGHSTAWYNFPPIDVQMSDGSPEFFTDITSLIYNIDPQVAGEMITGRITREDGSPVAGATVAIDTVPARSVATNARGIYAFKGLAAGATHTLSATADGHLVTSSAATTTVGNSAVETNTTPNRTVDFRATPVTVSAPAPQAMTAGSAVQLSVAPSAAQPVGWRHNGATLPDTASLSLTLPALQPADAGVYSLTLSAGAATAESPLAIVGLVTSVKVIGAGHEVLSDVYVEQNGNTFDQVLLEGAAATITADSAEHQITRISFLDLDDDIVQVEFSGPGSLTVTLENPSGPALPVNYIQGVTYMKGHASIVITDATQDTHVSVFSVGKANAVNQTLFKPGIAYDGIADLAFIAISSRDGRFGGVRAANASFFASRGVTGLYAPGVNITGPLYLGDVSAFDTAKAMICVGAAADVRITGGDLSQDNGQPVRVSGLSRVAFADGADSHGRPLGAKSNRATFWDNGVDVTAQLVAEPLAGPGGR</sequence>
<keyword evidence="4" id="KW-0378">Hydrolase</keyword>
<dbReference type="PRINTS" id="PR00797">
    <property type="entry name" value="STREPTOPAIN"/>
</dbReference>
<dbReference type="GO" id="GO:0030246">
    <property type="term" value="F:carbohydrate binding"/>
    <property type="evidence" value="ECO:0007669"/>
    <property type="project" value="InterPro"/>
</dbReference>
<feature type="domain" description="Spi protease inhibitor" evidence="7">
    <location>
        <begin position="41"/>
        <end position="129"/>
    </location>
</feature>
<keyword evidence="5" id="KW-0788">Thiol protease</keyword>
<proteinExistence type="inferred from homology"/>